<feature type="compositionally biased region" description="Low complexity" evidence="1">
    <location>
        <begin position="326"/>
        <end position="345"/>
    </location>
</feature>
<proteinExistence type="predicted"/>
<name>A0AAD7MCK5_9AGAR</name>
<evidence type="ECO:0000256" key="1">
    <source>
        <dbReference type="SAM" id="MobiDB-lite"/>
    </source>
</evidence>
<feature type="region of interest" description="Disordered" evidence="1">
    <location>
        <begin position="1"/>
        <end position="51"/>
    </location>
</feature>
<organism evidence="2 3">
    <name type="scientific">Mycena metata</name>
    <dbReference type="NCBI Taxonomy" id="1033252"/>
    <lineage>
        <taxon>Eukaryota</taxon>
        <taxon>Fungi</taxon>
        <taxon>Dikarya</taxon>
        <taxon>Basidiomycota</taxon>
        <taxon>Agaricomycotina</taxon>
        <taxon>Agaricomycetes</taxon>
        <taxon>Agaricomycetidae</taxon>
        <taxon>Agaricales</taxon>
        <taxon>Marasmiineae</taxon>
        <taxon>Mycenaceae</taxon>
        <taxon>Mycena</taxon>
    </lineage>
</organism>
<evidence type="ECO:0000313" key="2">
    <source>
        <dbReference type="EMBL" id="KAJ7710171.1"/>
    </source>
</evidence>
<sequence length="669" mass="76292">MAPPDYSFVTDIEVREQRSKKTRDEDHADGTTSDCNLEDDEEKYNSDDEDYLPDFNQLEPLSIAQLPPYIPSTSPPTQIPIAQLPALWYQHLSVFFEPVASPHSFQRSPEDVIDAYCQMRDLPEHDWKSPTFQETLTSSGLLAQLKWICRLGNLIETSHPDVERSFRVHDWKISFAELIGRWNEATIDEAEYARRRPREDPEYEFKHRDVHELFQFISTHKRMHPWGYNPFTAYFLLSESCFRFYSDTWLAPCLRTLNYPKIEGWNPKKVHRIILETPLLRDAESEKSRVFLGGLDNRLATVIRETSAYRQVLKRAKTEAHRAQFPPSSTSTSTPTASSSTSAPTGLNKKKAKHTDKKKKAAASPLSHNAKVAAAKQAKTLQPKRRDGLATKPHNITFVNPEELDLTWVRPRPEAFNRCGKDITRFIWEKDGRDILVGGVRYGGMSDETLGLLIENHRRVTVRGVRRREAMQAWAYGTMTAAGARQPMGGVKGDVYGPYACHRGDTPDDIRALFRHAVDCDVLVEFGTSIIPSLRSDINAMTNTDDVLRMGRHVHEDRDVGLEDVQQRHASKECIGGCYPCVQLEQTGTDKSKHEWDFCYLGFGLVIETQSNTIWCFNGRVRHASIMPGHNSYHNNHAMSSGKHPTKRERDAARAAVIARIRHAMNLRP</sequence>
<protein>
    <submittedName>
        <fullName evidence="2">Uncharacterized protein</fullName>
    </submittedName>
</protein>
<gene>
    <name evidence="2" type="ORF">B0H16DRAFT_1480741</name>
</gene>
<reference evidence="2" key="1">
    <citation type="submission" date="2023-03" db="EMBL/GenBank/DDBJ databases">
        <title>Massive genome expansion in bonnet fungi (Mycena s.s.) driven by repeated elements and novel gene families across ecological guilds.</title>
        <authorList>
            <consortium name="Lawrence Berkeley National Laboratory"/>
            <person name="Harder C.B."/>
            <person name="Miyauchi S."/>
            <person name="Viragh M."/>
            <person name="Kuo A."/>
            <person name="Thoen E."/>
            <person name="Andreopoulos B."/>
            <person name="Lu D."/>
            <person name="Skrede I."/>
            <person name="Drula E."/>
            <person name="Henrissat B."/>
            <person name="Morin E."/>
            <person name="Kohler A."/>
            <person name="Barry K."/>
            <person name="LaButti K."/>
            <person name="Morin E."/>
            <person name="Salamov A."/>
            <person name="Lipzen A."/>
            <person name="Mereny Z."/>
            <person name="Hegedus B."/>
            <person name="Baldrian P."/>
            <person name="Stursova M."/>
            <person name="Weitz H."/>
            <person name="Taylor A."/>
            <person name="Grigoriev I.V."/>
            <person name="Nagy L.G."/>
            <person name="Martin F."/>
            <person name="Kauserud H."/>
        </authorList>
    </citation>
    <scope>NUCLEOTIDE SEQUENCE</scope>
    <source>
        <strain evidence="2">CBHHK182m</strain>
    </source>
</reference>
<feature type="compositionally biased region" description="Acidic residues" evidence="1">
    <location>
        <begin position="36"/>
        <end position="51"/>
    </location>
</feature>
<feature type="compositionally biased region" description="Basic and acidic residues" evidence="1">
    <location>
        <begin position="12"/>
        <end position="29"/>
    </location>
</feature>
<feature type="region of interest" description="Disordered" evidence="1">
    <location>
        <begin position="315"/>
        <end position="371"/>
    </location>
</feature>
<keyword evidence="3" id="KW-1185">Reference proteome</keyword>
<accession>A0AAD7MCK5</accession>
<feature type="compositionally biased region" description="Basic residues" evidence="1">
    <location>
        <begin position="348"/>
        <end position="361"/>
    </location>
</feature>
<comment type="caution">
    <text evidence="2">The sequence shown here is derived from an EMBL/GenBank/DDBJ whole genome shotgun (WGS) entry which is preliminary data.</text>
</comment>
<dbReference type="Proteomes" id="UP001215598">
    <property type="component" value="Unassembled WGS sequence"/>
</dbReference>
<dbReference type="AlphaFoldDB" id="A0AAD7MCK5"/>
<evidence type="ECO:0000313" key="3">
    <source>
        <dbReference type="Proteomes" id="UP001215598"/>
    </source>
</evidence>
<dbReference type="EMBL" id="JARKIB010000412">
    <property type="protein sequence ID" value="KAJ7710171.1"/>
    <property type="molecule type" value="Genomic_DNA"/>
</dbReference>